<keyword evidence="2" id="KW-0489">Methyltransferase</keyword>
<dbReference type="FunFam" id="3.30.40.10:FF:000464">
    <property type="entry name" value="Histone-lysine N-methyltransferase"/>
    <property type="match status" value="1"/>
</dbReference>
<keyword evidence="7 13" id="KW-0863">Zinc-finger</keyword>
<evidence type="ECO:0000259" key="16">
    <source>
        <dbReference type="PROSITE" id="PS50280"/>
    </source>
</evidence>
<dbReference type="GO" id="GO:0006357">
    <property type="term" value="P:regulation of transcription by RNA polymerase II"/>
    <property type="evidence" value="ECO:0007669"/>
    <property type="project" value="TreeGrafter"/>
</dbReference>
<dbReference type="Gene3D" id="3.30.40.10">
    <property type="entry name" value="Zinc/RING finger domain, C3HC4 (zinc finger)"/>
    <property type="match status" value="3"/>
</dbReference>
<dbReference type="InterPro" id="IPR041955">
    <property type="entry name" value="ATX3/4/5_ePHD"/>
</dbReference>
<dbReference type="SUPFAM" id="SSF63748">
    <property type="entry name" value="Tudor/PWWP/MBT"/>
    <property type="match status" value="1"/>
</dbReference>
<feature type="domain" description="Post-SET" evidence="18">
    <location>
        <begin position="1032"/>
        <end position="1048"/>
    </location>
</feature>
<evidence type="ECO:0000256" key="5">
    <source>
        <dbReference type="ARBA" id="ARBA00022723"/>
    </source>
</evidence>
<sequence>MIIKRKLKTRMPSLKRCNEEEVDGGAARKKRKVNDCYYPLNLLGEIAAGIVPGKLDGLNGFSASWCKEALSSPSPVEVEEPESKSKRVTVSDSGRGSGRDRTATAADVSRPPLVRTSRGRVQVLPSRFNDSVIENWRKDGKSEEEEEEIKEDCKKEKVKAKFTSRNLKYSSNAGLCEDRDDDDEECEEIVRYSDMRKHLSSSRTITNTVEEEARPKKEGVYGPEDFYSGDLVWGKSGRSEPFWPAIVIDPMTQAPELVLRSCIPDAACVMFFGHSGTENERDYAWVRRGMIFPFVDYVDRFQEQSELRGCNPGDFQMALEEALLADQGFTEKLMQDIHMAAGNQTFDDSVYRWMQDAAGTSQYLDSSQDMLKKYRNPRACVGCGTILSFKMAQKMKALIPGDQLLCKPCSRLTKPKQVCGICKKLWNHADSQSWVVQCDGCKVWIHAECDQISHKHFKDLGGETEYYCPTCRTKFNFELSDSEKQDSKSKLGKNNAPMVLPDKVIVVCSGVEGIYFPSHHLVVCKCGSCGPDRKALSEWERHTGSKAKNWRTSVKVKSSKLPLEEWMMKLAEFHASATAGKTPKRPSIKQRKQRLLSFLKEKYEPVNVKWTTERCAVCRWVEDWDYNKIIICNRCQIAVHQECYGTRNVRDFTSWVCKACETPEIKRECCLCPVKGGALKPTDVETLWVHVTCAWFQPEVCFASDEKMEPALGILSIPSSNFVKICVICKQIHGSCTQCCKCSTYYHAMCASRAGYRMELHCLEKNGRQITKMVSYCAYHRAPNPDTVLIIQTPSGVFSAKSLVQNKKRTGSRLILANREDVEESPAEDTVPVDPFSSARSRVFKRKVNSKKRTEEEGIPHYKGGPRHHPLAAIQTLNAFRHVAEEPKSFSSFRERLHHLQRTEMDRVCFGRSGIHGWGLFARRNIQEGEMVLEYRGEQVRGIIADLREARYRREGKDCYLFKISEEVVVDATEKGNIARLINHSCMPNCYARIMSVGDDESRIVLIAKTTVPAGEELTYDYLFDPDEPDEFKVPCLCKSLNCRKFMN</sequence>
<dbReference type="InterPro" id="IPR025780">
    <property type="entry name" value="Hist-Lys_N-MeTrfase_ATX"/>
</dbReference>
<organism evidence="20 21">
    <name type="scientific">Microthlaspi erraticum</name>
    <dbReference type="NCBI Taxonomy" id="1685480"/>
    <lineage>
        <taxon>Eukaryota</taxon>
        <taxon>Viridiplantae</taxon>
        <taxon>Streptophyta</taxon>
        <taxon>Embryophyta</taxon>
        <taxon>Tracheophyta</taxon>
        <taxon>Spermatophyta</taxon>
        <taxon>Magnoliopsida</taxon>
        <taxon>eudicotyledons</taxon>
        <taxon>Gunneridae</taxon>
        <taxon>Pentapetalae</taxon>
        <taxon>rosids</taxon>
        <taxon>malvids</taxon>
        <taxon>Brassicales</taxon>
        <taxon>Brassicaceae</taxon>
        <taxon>Coluteocarpeae</taxon>
        <taxon>Microthlaspi</taxon>
    </lineage>
</organism>
<dbReference type="GO" id="GO:0032259">
    <property type="term" value="P:methylation"/>
    <property type="evidence" value="ECO:0007669"/>
    <property type="project" value="UniProtKB-KW"/>
</dbReference>
<dbReference type="GO" id="GO:0008270">
    <property type="term" value="F:zinc ion binding"/>
    <property type="evidence" value="ECO:0007669"/>
    <property type="project" value="UniProtKB-KW"/>
</dbReference>
<dbReference type="GO" id="GO:0031011">
    <property type="term" value="C:Ino80 complex"/>
    <property type="evidence" value="ECO:0007669"/>
    <property type="project" value="UniProtKB-ARBA"/>
</dbReference>
<reference evidence="20" key="1">
    <citation type="submission" date="2020-01" db="EMBL/GenBank/DDBJ databases">
        <authorList>
            <person name="Mishra B."/>
        </authorList>
    </citation>
    <scope>NUCLEOTIDE SEQUENCE [LARGE SCALE GENOMIC DNA]</scope>
</reference>
<evidence type="ECO:0008006" key="22">
    <source>
        <dbReference type="Google" id="ProtNLM"/>
    </source>
</evidence>
<dbReference type="Pfam" id="PF13832">
    <property type="entry name" value="zf-HC5HC2H_2"/>
    <property type="match status" value="1"/>
</dbReference>
<comment type="function">
    <text evidence="12">Histone methyltransferase.</text>
</comment>
<dbReference type="PROSITE" id="PS01359">
    <property type="entry name" value="ZF_PHD_1"/>
    <property type="match status" value="1"/>
</dbReference>
<proteinExistence type="predicted"/>
<evidence type="ECO:0000256" key="7">
    <source>
        <dbReference type="ARBA" id="ARBA00022771"/>
    </source>
</evidence>
<dbReference type="InterPro" id="IPR001965">
    <property type="entry name" value="Znf_PHD"/>
</dbReference>
<dbReference type="CDD" id="cd20143">
    <property type="entry name" value="PWWP_AtATX3-like"/>
    <property type="match status" value="1"/>
</dbReference>
<dbReference type="SMART" id="SM00249">
    <property type="entry name" value="PHD"/>
    <property type="match status" value="3"/>
</dbReference>
<dbReference type="InterPro" id="IPR050701">
    <property type="entry name" value="Histone_Mod_Regulator"/>
</dbReference>
<evidence type="ECO:0000259" key="19">
    <source>
        <dbReference type="PROSITE" id="PS51805"/>
    </source>
</evidence>
<evidence type="ECO:0000256" key="14">
    <source>
        <dbReference type="SAM" id="MobiDB-lite"/>
    </source>
</evidence>
<feature type="domain" description="PHD-type" evidence="19">
    <location>
        <begin position="666"/>
        <end position="781"/>
    </location>
</feature>
<dbReference type="EMBL" id="CACVBM020001393">
    <property type="protein sequence ID" value="CAA7048644.1"/>
    <property type="molecule type" value="Genomic_DNA"/>
</dbReference>
<evidence type="ECO:0000256" key="11">
    <source>
        <dbReference type="ARBA" id="ARBA00052314"/>
    </source>
</evidence>
<dbReference type="CDD" id="cd15663">
    <property type="entry name" value="ePHD_ATX3_4_5_like"/>
    <property type="match status" value="1"/>
</dbReference>
<dbReference type="InterPro" id="IPR001214">
    <property type="entry name" value="SET_dom"/>
</dbReference>
<dbReference type="Pfam" id="PF00856">
    <property type="entry name" value="SET"/>
    <property type="match status" value="1"/>
</dbReference>
<dbReference type="OrthoDB" id="308383at2759"/>
<comment type="caution">
    <text evidence="20">The sequence shown here is derived from an EMBL/GenBank/DDBJ whole genome shotgun (WGS) entry which is preliminary data.</text>
</comment>
<feature type="domain" description="PHD-type" evidence="15">
    <location>
        <begin position="416"/>
        <end position="474"/>
    </location>
</feature>
<evidence type="ECO:0000259" key="18">
    <source>
        <dbReference type="PROSITE" id="PS50868"/>
    </source>
</evidence>
<evidence type="ECO:0000256" key="2">
    <source>
        <dbReference type="ARBA" id="ARBA00022603"/>
    </source>
</evidence>
<dbReference type="GO" id="GO:0008168">
    <property type="term" value="F:methyltransferase activity"/>
    <property type="evidence" value="ECO:0007669"/>
    <property type="project" value="UniProtKB-KW"/>
</dbReference>
<dbReference type="PROSITE" id="PS51805">
    <property type="entry name" value="EPHD"/>
    <property type="match status" value="1"/>
</dbReference>
<feature type="region of interest" description="Disordered" evidence="14">
    <location>
        <begin position="845"/>
        <end position="868"/>
    </location>
</feature>
<dbReference type="CDD" id="cd15517">
    <property type="entry name" value="PHD_TCF19_like"/>
    <property type="match status" value="1"/>
</dbReference>
<evidence type="ECO:0000313" key="21">
    <source>
        <dbReference type="Proteomes" id="UP000467841"/>
    </source>
</evidence>
<dbReference type="CDD" id="cd10518">
    <property type="entry name" value="SET_SETD1-like"/>
    <property type="match status" value="1"/>
</dbReference>
<dbReference type="FunFam" id="2.30.30.140:FF:000108">
    <property type="entry name" value="Histone-lysine N-methyltransferase"/>
    <property type="match status" value="1"/>
</dbReference>
<gene>
    <name evidence="20" type="ORF">MERR_LOCUS35879</name>
</gene>
<evidence type="ECO:0000256" key="3">
    <source>
        <dbReference type="ARBA" id="ARBA00022679"/>
    </source>
</evidence>
<dbReference type="GO" id="GO:0048188">
    <property type="term" value="C:Set1C/COMPASS complex"/>
    <property type="evidence" value="ECO:0007669"/>
    <property type="project" value="UniProtKB-ARBA"/>
</dbReference>
<dbReference type="Pfam" id="PF13831">
    <property type="entry name" value="PHD_2"/>
    <property type="match status" value="1"/>
</dbReference>
<dbReference type="PROSITE" id="PS50868">
    <property type="entry name" value="POST_SET"/>
    <property type="match status" value="1"/>
</dbReference>
<evidence type="ECO:0000259" key="17">
    <source>
        <dbReference type="PROSITE" id="PS50812"/>
    </source>
</evidence>
<keyword evidence="3" id="KW-0808">Transferase</keyword>
<evidence type="ECO:0000256" key="1">
    <source>
        <dbReference type="ARBA" id="ARBA00004123"/>
    </source>
</evidence>
<accession>A0A6D2K396</accession>
<dbReference type="CDD" id="cd15495">
    <property type="entry name" value="PHD_ATX3_4_5_like"/>
    <property type="match status" value="1"/>
</dbReference>
<dbReference type="InterPro" id="IPR003616">
    <property type="entry name" value="Post-SET_dom"/>
</dbReference>
<dbReference type="PANTHER" id="PTHR13793">
    <property type="entry name" value="PHD FINGER PROTEINS"/>
    <property type="match status" value="1"/>
</dbReference>
<dbReference type="InterPro" id="IPR019787">
    <property type="entry name" value="Znf_PHD-finger"/>
</dbReference>
<dbReference type="InterPro" id="IPR000313">
    <property type="entry name" value="PWWP_dom"/>
</dbReference>
<dbReference type="Pfam" id="PF00628">
    <property type="entry name" value="PHD"/>
    <property type="match status" value="1"/>
</dbReference>
<dbReference type="InterPro" id="IPR046341">
    <property type="entry name" value="SET_dom_sf"/>
</dbReference>
<keyword evidence="21" id="KW-1185">Reference proteome</keyword>
<dbReference type="PROSITE" id="PS50812">
    <property type="entry name" value="PWWP"/>
    <property type="match status" value="1"/>
</dbReference>
<comment type="catalytic activity">
    <reaction evidence="11">
        <text>L-lysyl-[histone] + S-adenosyl-L-methionine = N(6)-methyl-L-lysyl-[histone] + S-adenosyl-L-homocysteine + H(+)</text>
        <dbReference type="Rhea" id="RHEA:10024"/>
        <dbReference type="Rhea" id="RHEA-COMP:9845"/>
        <dbReference type="Rhea" id="RHEA-COMP:9846"/>
        <dbReference type="ChEBI" id="CHEBI:15378"/>
        <dbReference type="ChEBI" id="CHEBI:29969"/>
        <dbReference type="ChEBI" id="CHEBI:57856"/>
        <dbReference type="ChEBI" id="CHEBI:59789"/>
        <dbReference type="ChEBI" id="CHEBI:61929"/>
    </reaction>
</comment>
<comment type="subcellular location">
    <subcellularLocation>
        <location evidence="1">Nucleus</location>
    </subcellularLocation>
</comment>
<evidence type="ECO:0000256" key="4">
    <source>
        <dbReference type="ARBA" id="ARBA00022691"/>
    </source>
</evidence>
<dbReference type="SUPFAM" id="SSF82199">
    <property type="entry name" value="SET domain"/>
    <property type="match status" value="1"/>
</dbReference>
<dbReference type="PANTHER" id="PTHR13793:SF132">
    <property type="entry name" value="HISTONE-LYSINE N-METHYLTRANSFERASE ATX5"/>
    <property type="match status" value="1"/>
</dbReference>
<evidence type="ECO:0000259" key="15">
    <source>
        <dbReference type="PROSITE" id="PS50016"/>
    </source>
</evidence>
<dbReference type="SMART" id="SM00317">
    <property type="entry name" value="SET"/>
    <property type="match status" value="1"/>
</dbReference>
<dbReference type="InterPro" id="IPR042011">
    <property type="entry name" value="ATX3/4/5_PHD"/>
</dbReference>
<evidence type="ECO:0000256" key="12">
    <source>
        <dbReference type="ARBA" id="ARBA00054897"/>
    </source>
</evidence>
<feature type="domain" description="PHD-type" evidence="15">
    <location>
        <begin position="612"/>
        <end position="663"/>
    </location>
</feature>
<dbReference type="AlphaFoldDB" id="A0A6D2K396"/>
<dbReference type="GO" id="GO:0006325">
    <property type="term" value="P:chromatin organization"/>
    <property type="evidence" value="ECO:0007669"/>
    <property type="project" value="UniProtKB-KW"/>
</dbReference>
<keyword evidence="9" id="KW-0156">Chromatin regulator</keyword>
<evidence type="ECO:0000256" key="9">
    <source>
        <dbReference type="ARBA" id="ARBA00022853"/>
    </source>
</evidence>
<keyword evidence="10" id="KW-0539">Nucleus</keyword>
<evidence type="ECO:0000256" key="13">
    <source>
        <dbReference type="PROSITE-ProRule" id="PRU00146"/>
    </source>
</evidence>
<dbReference type="FunFam" id="3.30.40.10:FF:000454">
    <property type="entry name" value="Histone-lysine N-methyltransferase"/>
    <property type="match status" value="1"/>
</dbReference>
<feature type="region of interest" description="Disordered" evidence="14">
    <location>
        <begin position="72"/>
        <end position="119"/>
    </location>
</feature>
<evidence type="ECO:0000256" key="8">
    <source>
        <dbReference type="ARBA" id="ARBA00022833"/>
    </source>
</evidence>
<name>A0A6D2K396_9BRAS</name>
<dbReference type="InterPro" id="IPR034732">
    <property type="entry name" value="EPHD"/>
</dbReference>
<feature type="domain" description="PWWP" evidence="17">
    <location>
        <begin position="228"/>
        <end position="297"/>
    </location>
</feature>
<dbReference type="PROSITE" id="PS50280">
    <property type="entry name" value="SET"/>
    <property type="match status" value="1"/>
</dbReference>
<dbReference type="PROSITE" id="PS51566">
    <property type="entry name" value="SAM_MT43_TRX_MLL"/>
    <property type="match status" value="1"/>
</dbReference>
<keyword evidence="6" id="KW-0677">Repeat</keyword>
<evidence type="ECO:0000313" key="20">
    <source>
        <dbReference type="EMBL" id="CAA7048644.1"/>
    </source>
</evidence>
<dbReference type="Proteomes" id="UP000467841">
    <property type="component" value="Unassembled WGS sequence"/>
</dbReference>
<protein>
    <recommendedName>
        <fullName evidence="22">Histone-lysine N-methyltransferase</fullName>
    </recommendedName>
</protein>
<evidence type="ECO:0000256" key="10">
    <source>
        <dbReference type="ARBA" id="ARBA00023242"/>
    </source>
</evidence>
<keyword evidence="8" id="KW-0862">Zinc</keyword>
<dbReference type="InterPro" id="IPR013083">
    <property type="entry name" value="Znf_RING/FYVE/PHD"/>
</dbReference>
<evidence type="ECO:0000256" key="6">
    <source>
        <dbReference type="ARBA" id="ARBA00022737"/>
    </source>
</evidence>
<keyword evidence="4" id="KW-0949">S-adenosyl-L-methionine</keyword>
<keyword evidence="5" id="KW-0479">Metal-binding</keyword>
<dbReference type="InterPro" id="IPR011011">
    <property type="entry name" value="Znf_FYVE_PHD"/>
</dbReference>
<dbReference type="SUPFAM" id="SSF57903">
    <property type="entry name" value="FYVE/PHD zinc finger"/>
    <property type="match status" value="2"/>
</dbReference>
<dbReference type="Gene3D" id="2.30.30.140">
    <property type="match status" value="1"/>
</dbReference>
<feature type="domain" description="SET" evidence="16">
    <location>
        <begin position="906"/>
        <end position="1023"/>
    </location>
</feature>
<dbReference type="InterPro" id="IPR019786">
    <property type="entry name" value="Zinc_finger_PHD-type_CS"/>
</dbReference>
<dbReference type="Pfam" id="PF00855">
    <property type="entry name" value="PWWP"/>
    <property type="match status" value="1"/>
</dbReference>
<dbReference type="Gene3D" id="2.170.270.10">
    <property type="entry name" value="SET domain"/>
    <property type="match status" value="1"/>
</dbReference>
<dbReference type="PROSITE" id="PS50016">
    <property type="entry name" value="ZF_PHD_2"/>
    <property type="match status" value="2"/>
</dbReference>
<dbReference type="FunFam" id="2.170.270.10:FF:000058">
    <property type="entry name" value="Histone-lysine N-methyltransferase"/>
    <property type="match status" value="1"/>
</dbReference>